<evidence type="ECO:0000256" key="6">
    <source>
        <dbReference type="ARBA" id="ARBA00048573"/>
    </source>
</evidence>
<comment type="catalytic activity">
    <reaction evidence="6 7 8">
        <text>tRNA(Lys) + L-lysine + ATP = L-lysyl-tRNA(Lys) + AMP + diphosphate</text>
        <dbReference type="Rhea" id="RHEA:20792"/>
        <dbReference type="Rhea" id="RHEA-COMP:9696"/>
        <dbReference type="Rhea" id="RHEA-COMP:9697"/>
        <dbReference type="ChEBI" id="CHEBI:30616"/>
        <dbReference type="ChEBI" id="CHEBI:32551"/>
        <dbReference type="ChEBI" id="CHEBI:33019"/>
        <dbReference type="ChEBI" id="CHEBI:78442"/>
        <dbReference type="ChEBI" id="CHEBI:78529"/>
        <dbReference type="ChEBI" id="CHEBI:456215"/>
        <dbReference type="EC" id="6.1.1.6"/>
    </reaction>
</comment>
<keyword evidence="7 8" id="KW-0460">Magnesium</keyword>
<keyword evidence="4 7" id="KW-0067">ATP-binding</keyword>
<evidence type="ECO:0000256" key="3">
    <source>
        <dbReference type="ARBA" id="ARBA00022741"/>
    </source>
</evidence>
<dbReference type="Gene3D" id="2.40.50.140">
    <property type="entry name" value="Nucleic acid-binding proteins"/>
    <property type="match status" value="1"/>
</dbReference>
<evidence type="ECO:0000256" key="7">
    <source>
        <dbReference type="HAMAP-Rule" id="MF_00252"/>
    </source>
</evidence>
<dbReference type="SUPFAM" id="SSF50249">
    <property type="entry name" value="Nucleic acid-binding proteins"/>
    <property type="match status" value="1"/>
</dbReference>
<gene>
    <name evidence="7 10" type="primary">lysS</name>
    <name evidence="10" type="ORF">RWH45_04830</name>
</gene>
<evidence type="ECO:0000313" key="10">
    <source>
        <dbReference type="EMBL" id="MDU0366529.1"/>
    </source>
</evidence>
<dbReference type="GO" id="GO:0004824">
    <property type="term" value="F:lysine-tRNA ligase activity"/>
    <property type="evidence" value="ECO:0007669"/>
    <property type="project" value="UniProtKB-EC"/>
</dbReference>
<dbReference type="InterPro" id="IPR004364">
    <property type="entry name" value="Aa-tRNA-synt_II"/>
</dbReference>
<comment type="subcellular location">
    <subcellularLocation>
        <location evidence="7">Cytoplasm</location>
    </subcellularLocation>
</comment>
<dbReference type="InterPro" id="IPR018149">
    <property type="entry name" value="Lys-tRNA-synth_II_C"/>
</dbReference>
<sequence length="506" mass="55611">MTDAPANDAAEPTEDEVFEQKAVRLAKRERLLAERDDAAGGAYPVSVPVTTTITAVRARFGELEAGAETGETVGVAGRVVFSRNTGKLCFASLQAGDGSRIQAMVSQGAVGEESLQAWKELVDLGDHVFVSGEVISSRRGELSIMVAEWRIAAKAVLPLPNLHTELSEESRVRSRFLDLIVRDRARETVLARAKVNASLRRTFTERDFVEVETPMLQVQHGGASARPFTTHSNAFDTELFLRIAPELYLKRAVVGGIDRVYEINRNFRNEGSDSTHSPEFAMLEAYQAYSDYNGIADLTQTLIQDAAIAVAGSTTVTWADGTEYDLGGEWDRISMYDSLSAASGHEVTPETSLDELRALGEKSGVDAPPHETHGKWVEELWEHFVKGGLTRPTFVMDFPVDTSPLVREHRSITGVVEKWDLYVRGFELATGYSELVDPVIQRQRFVEQAKLAARGDAEAMPIDEEFLRALEHGMPPTGGMGMGIDRLLMAITGLGIRETILFPLVK</sequence>
<dbReference type="InterPro" id="IPR002313">
    <property type="entry name" value="Lys-tRNA-ligase_II"/>
</dbReference>
<organism evidence="10 11">
    <name type="scientific">Microbacterium galbum</name>
    <dbReference type="NCBI Taxonomy" id="3075994"/>
    <lineage>
        <taxon>Bacteria</taxon>
        <taxon>Bacillati</taxon>
        <taxon>Actinomycetota</taxon>
        <taxon>Actinomycetes</taxon>
        <taxon>Micrococcales</taxon>
        <taxon>Microbacteriaceae</taxon>
        <taxon>Microbacterium</taxon>
    </lineage>
</organism>
<dbReference type="Pfam" id="PF01336">
    <property type="entry name" value="tRNA_anti-codon"/>
    <property type="match status" value="1"/>
</dbReference>
<evidence type="ECO:0000256" key="8">
    <source>
        <dbReference type="RuleBase" id="RU000336"/>
    </source>
</evidence>
<evidence type="ECO:0000313" key="11">
    <source>
        <dbReference type="Proteomes" id="UP001263371"/>
    </source>
</evidence>
<dbReference type="HAMAP" id="MF_00252">
    <property type="entry name" value="Lys_tRNA_synth_class2"/>
    <property type="match status" value="1"/>
</dbReference>
<proteinExistence type="inferred from homology"/>
<evidence type="ECO:0000259" key="9">
    <source>
        <dbReference type="PROSITE" id="PS50862"/>
    </source>
</evidence>
<dbReference type="PANTHER" id="PTHR42918:SF15">
    <property type="entry name" value="LYSINE--TRNA LIGASE, CHLOROPLASTIC_MITOCHONDRIAL"/>
    <property type="match status" value="1"/>
</dbReference>
<dbReference type="NCBIfam" id="NF001756">
    <property type="entry name" value="PRK00484.1"/>
    <property type="match status" value="1"/>
</dbReference>
<reference evidence="10 11" key="1">
    <citation type="submission" date="2023-09" db="EMBL/GenBank/DDBJ databases">
        <title>Microbacterium fusihabitans sp. nov., Microbacterium phycihabitans sp. nov., and Microbacterium cervinum sp. nov., isolated from dried seaweeds of beach.</title>
        <authorList>
            <person name="Lee S.D."/>
        </authorList>
    </citation>
    <scope>NUCLEOTIDE SEQUENCE [LARGE SCALE GENOMIC DNA]</scope>
    <source>
        <strain evidence="10 11">KSW4-17</strain>
    </source>
</reference>
<dbReference type="PRINTS" id="PR00982">
    <property type="entry name" value="TRNASYNTHLYS"/>
</dbReference>
<accession>A0ABU3T579</accession>
<comment type="similarity">
    <text evidence="7">Belongs to the class-II aminoacyl-tRNA synthetase family.</text>
</comment>
<comment type="cofactor">
    <cofactor evidence="7 8">
        <name>Mg(2+)</name>
        <dbReference type="ChEBI" id="CHEBI:18420"/>
    </cofactor>
    <text evidence="7 8">Binds 3 Mg(2+) ions per subunit.</text>
</comment>
<keyword evidence="7" id="KW-0648">Protein biosynthesis</keyword>
<keyword evidence="7" id="KW-0963">Cytoplasm</keyword>
<feature type="domain" description="Aminoacyl-transfer RNA synthetases class-II family profile" evidence="9">
    <location>
        <begin position="192"/>
        <end position="503"/>
    </location>
</feature>
<keyword evidence="2 7" id="KW-0479">Metal-binding</keyword>
<name>A0ABU3T579_9MICO</name>
<dbReference type="PROSITE" id="PS50862">
    <property type="entry name" value="AA_TRNA_LIGASE_II"/>
    <property type="match status" value="1"/>
</dbReference>
<evidence type="ECO:0000256" key="1">
    <source>
        <dbReference type="ARBA" id="ARBA00022598"/>
    </source>
</evidence>
<comment type="caution">
    <text evidence="10">The sequence shown here is derived from an EMBL/GenBank/DDBJ whole genome shotgun (WGS) entry which is preliminary data.</text>
</comment>
<keyword evidence="5 7" id="KW-0030">Aminoacyl-tRNA synthetase</keyword>
<dbReference type="Gene3D" id="3.30.930.10">
    <property type="entry name" value="Bira Bifunctional Protein, Domain 2"/>
    <property type="match status" value="1"/>
</dbReference>
<comment type="subunit">
    <text evidence="7">Homodimer.</text>
</comment>
<feature type="binding site" evidence="7">
    <location>
        <position position="427"/>
    </location>
    <ligand>
        <name>Mg(2+)</name>
        <dbReference type="ChEBI" id="CHEBI:18420"/>
        <label>2</label>
    </ligand>
</feature>
<dbReference type="InterPro" id="IPR004365">
    <property type="entry name" value="NA-bd_OB_tRNA"/>
</dbReference>
<evidence type="ECO:0000256" key="4">
    <source>
        <dbReference type="ARBA" id="ARBA00022840"/>
    </source>
</evidence>
<dbReference type="RefSeq" id="WP_315993754.1">
    <property type="nucleotide sequence ID" value="NZ_JAWDIS010000001.1"/>
</dbReference>
<dbReference type="InterPro" id="IPR012340">
    <property type="entry name" value="NA-bd_OB-fold"/>
</dbReference>
<evidence type="ECO:0000256" key="5">
    <source>
        <dbReference type="ARBA" id="ARBA00023146"/>
    </source>
</evidence>
<dbReference type="SUPFAM" id="SSF55681">
    <property type="entry name" value="Class II aaRS and biotin synthetases"/>
    <property type="match status" value="1"/>
</dbReference>
<dbReference type="InterPro" id="IPR045864">
    <property type="entry name" value="aa-tRNA-synth_II/BPL/LPL"/>
</dbReference>
<dbReference type="InterPro" id="IPR044136">
    <property type="entry name" value="Lys-tRNA-ligase_II_N"/>
</dbReference>
<evidence type="ECO:0000256" key="2">
    <source>
        <dbReference type="ARBA" id="ARBA00022723"/>
    </source>
</evidence>
<dbReference type="CDD" id="cd04322">
    <property type="entry name" value="LysRS_N"/>
    <property type="match status" value="1"/>
</dbReference>
<dbReference type="EC" id="6.1.1.6" evidence="7"/>
<dbReference type="Proteomes" id="UP001263371">
    <property type="component" value="Unassembled WGS sequence"/>
</dbReference>
<keyword evidence="1 7" id="KW-0436">Ligase</keyword>
<protein>
    <recommendedName>
        <fullName evidence="7">Lysine--tRNA ligase</fullName>
        <ecNumber evidence="7">6.1.1.6</ecNumber>
    </recommendedName>
    <alternativeName>
        <fullName evidence="7">Lysyl-tRNA synthetase</fullName>
        <shortName evidence="7">LysRS</shortName>
    </alternativeName>
</protein>
<feature type="binding site" evidence="7">
    <location>
        <position position="420"/>
    </location>
    <ligand>
        <name>Mg(2+)</name>
        <dbReference type="ChEBI" id="CHEBI:18420"/>
        <label>1</label>
    </ligand>
</feature>
<keyword evidence="3 7" id="KW-0547">Nucleotide-binding</keyword>
<dbReference type="EMBL" id="JAWDIS010000001">
    <property type="protein sequence ID" value="MDU0366529.1"/>
    <property type="molecule type" value="Genomic_DNA"/>
</dbReference>
<dbReference type="NCBIfam" id="TIGR00499">
    <property type="entry name" value="lysS_bact"/>
    <property type="match status" value="1"/>
</dbReference>
<feature type="binding site" evidence="7">
    <location>
        <position position="427"/>
    </location>
    <ligand>
        <name>Mg(2+)</name>
        <dbReference type="ChEBI" id="CHEBI:18420"/>
        <label>1</label>
    </ligand>
</feature>
<dbReference type="Pfam" id="PF00152">
    <property type="entry name" value="tRNA-synt_2"/>
    <property type="match status" value="1"/>
</dbReference>
<dbReference type="PANTHER" id="PTHR42918">
    <property type="entry name" value="LYSYL-TRNA SYNTHETASE"/>
    <property type="match status" value="1"/>
</dbReference>
<keyword evidence="11" id="KW-1185">Reference proteome</keyword>
<dbReference type="InterPro" id="IPR006195">
    <property type="entry name" value="aa-tRNA-synth_II"/>
</dbReference>